<evidence type="ECO:0000256" key="14">
    <source>
        <dbReference type="ARBA" id="ARBA00022737"/>
    </source>
</evidence>
<evidence type="ECO:0000256" key="19">
    <source>
        <dbReference type="ARBA" id="ARBA00023098"/>
    </source>
</evidence>
<evidence type="ECO:0000256" key="6">
    <source>
        <dbReference type="ARBA" id="ARBA00005098"/>
    </source>
</evidence>
<dbReference type="InterPro" id="IPR015422">
    <property type="entry name" value="PyrdxlP-dep_Trfase_small"/>
</dbReference>
<dbReference type="FunFam" id="3.40.800.10:FF:000007">
    <property type="entry name" value="Arginase 1, mitochondrial"/>
    <property type="match status" value="1"/>
</dbReference>
<comment type="function">
    <text evidence="25">Catalyzes the hydrolysis of L-arginine to urea and L-ornithine. The latter can be utilized in the urea cycle or as a precursor for the synthesis of both polyamines and proline.</text>
</comment>
<evidence type="ECO:0000256" key="24">
    <source>
        <dbReference type="ARBA" id="ARBA00055770"/>
    </source>
</evidence>
<comment type="pathway">
    <text evidence="5">Sphingolipid metabolism.</text>
</comment>
<dbReference type="Gene3D" id="3.90.1150.10">
    <property type="entry name" value="Aspartate Aminotransferase, domain 1"/>
    <property type="match status" value="1"/>
</dbReference>
<dbReference type="Gene3D" id="6.10.250.3420">
    <property type="match status" value="1"/>
</dbReference>
<reference evidence="33" key="1">
    <citation type="submission" date="2022-05" db="EMBL/GenBank/DDBJ databases">
        <title>The Musa troglodytarum L. genome provides insights into the mechanism of non-climacteric behaviour and enrichment of carotenoids.</title>
        <authorList>
            <person name="Wang J."/>
        </authorList>
    </citation>
    <scope>NUCLEOTIDE SEQUENCE</scope>
    <source>
        <tissue evidence="33">Leaf</tissue>
    </source>
</reference>
<comment type="similarity">
    <text evidence="8">Belongs to the arginase family. Agmatinase subfamily.</text>
</comment>
<dbReference type="PROSITE" id="PS51409">
    <property type="entry name" value="ARGINASE_2"/>
    <property type="match status" value="1"/>
</dbReference>
<dbReference type="EMBL" id="CP097507">
    <property type="protein sequence ID" value="URE00453.1"/>
    <property type="molecule type" value="Genomic_DNA"/>
</dbReference>
<evidence type="ECO:0000256" key="22">
    <source>
        <dbReference type="ARBA" id="ARBA00047391"/>
    </source>
</evidence>
<dbReference type="Pfam" id="PF13181">
    <property type="entry name" value="TPR_8"/>
    <property type="match status" value="1"/>
</dbReference>
<protein>
    <recommendedName>
        <fullName evidence="27">Arginase 1, mitochondrial</fullName>
        <ecNumber evidence="10">2.3.1.50</ecNumber>
        <ecNumber evidence="9">3.5.3.1</ecNumber>
    </recommendedName>
    <alternativeName>
        <fullName evidence="28">Arginine amidohydrolase 1</fullName>
    </alternativeName>
</protein>
<keyword evidence="16 29" id="KW-0802">TPR repeat</keyword>
<evidence type="ECO:0000256" key="3">
    <source>
        <dbReference type="ARBA" id="ARBA00004389"/>
    </source>
</evidence>
<evidence type="ECO:0000256" key="25">
    <source>
        <dbReference type="ARBA" id="ARBA00058137"/>
    </source>
</evidence>
<keyword evidence="34" id="KW-1185">Reference proteome</keyword>
<keyword evidence="15" id="KW-0378">Hydrolase</keyword>
<evidence type="ECO:0000256" key="15">
    <source>
        <dbReference type="ARBA" id="ARBA00022801"/>
    </source>
</evidence>
<dbReference type="Pfam" id="PF00155">
    <property type="entry name" value="Aminotran_1_2"/>
    <property type="match status" value="1"/>
</dbReference>
<keyword evidence="11" id="KW-0056">Arginine metabolism</keyword>
<evidence type="ECO:0000313" key="33">
    <source>
        <dbReference type="EMBL" id="URE00453.1"/>
    </source>
</evidence>
<dbReference type="Pfam" id="PF00491">
    <property type="entry name" value="Arginase"/>
    <property type="match status" value="1"/>
</dbReference>
<dbReference type="GO" id="GO:0004053">
    <property type="term" value="F:arginase activity"/>
    <property type="evidence" value="ECO:0007669"/>
    <property type="project" value="UniProtKB-EC"/>
</dbReference>
<dbReference type="PANTHER" id="PTHR11358">
    <property type="entry name" value="ARGINASE/AGMATINASE"/>
    <property type="match status" value="1"/>
</dbReference>
<dbReference type="GO" id="GO:0005789">
    <property type="term" value="C:endoplasmic reticulum membrane"/>
    <property type="evidence" value="ECO:0007669"/>
    <property type="project" value="UniProtKB-SubCell"/>
</dbReference>
<evidence type="ECO:0000259" key="32">
    <source>
        <dbReference type="Pfam" id="PF18253"/>
    </source>
</evidence>
<comment type="catalytic activity">
    <reaction evidence="23">
        <text>L-serine + hexadecanoyl-CoA + H(+) = 3-oxosphinganine + CO2 + CoA</text>
        <dbReference type="Rhea" id="RHEA:14761"/>
        <dbReference type="ChEBI" id="CHEBI:15378"/>
        <dbReference type="ChEBI" id="CHEBI:16526"/>
        <dbReference type="ChEBI" id="CHEBI:33384"/>
        <dbReference type="ChEBI" id="CHEBI:57287"/>
        <dbReference type="ChEBI" id="CHEBI:57379"/>
        <dbReference type="ChEBI" id="CHEBI:58299"/>
        <dbReference type="EC" id="2.3.1.50"/>
    </reaction>
</comment>
<dbReference type="Gene3D" id="1.10.260.100">
    <property type="match status" value="1"/>
</dbReference>
<dbReference type="GO" id="GO:0030170">
    <property type="term" value="F:pyridoxal phosphate binding"/>
    <property type="evidence" value="ECO:0007669"/>
    <property type="project" value="InterPro"/>
</dbReference>
<keyword evidence="13" id="KW-0479">Metal-binding</keyword>
<evidence type="ECO:0000313" key="34">
    <source>
        <dbReference type="Proteomes" id="UP001055439"/>
    </source>
</evidence>
<evidence type="ECO:0000256" key="26">
    <source>
        <dbReference type="ARBA" id="ARBA00066017"/>
    </source>
</evidence>
<evidence type="ECO:0000256" key="18">
    <source>
        <dbReference type="ARBA" id="ARBA00022919"/>
    </source>
</evidence>
<dbReference type="InterPro" id="IPR015421">
    <property type="entry name" value="PyrdxlP-dep_Trfase_major"/>
</dbReference>
<evidence type="ECO:0000256" key="30">
    <source>
        <dbReference type="SAM" id="MobiDB-lite"/>
    </source>
</evidence>
<comment type="cofactor">
    <cofactor evidence="2">
        <name>Mn(2+)</name>
        <dbReference type="ChEBI" id="CHEBI:29035"/>
    </cofactor>
</comment>
<comment type="pathway">
    <text evidence="4">Lipid metabolism; sphingolipid metabolism.</text>
</comment>
<sequence length="1244" mass="136676">MEMDAAKVKELRLFVERCKRNPAVLADPAISFFRDYLESLDAKLPPAAYKTGASPRARDAKSPMVEEIDEDLDWVDHTLDHESDDEIIESDIELEGDIVEADNDPPQKMGDPSVDITDENREASQEAKGRAMEAISEGRFEEAIEHLTDAILLNPKSAIMYATRASVYIRMKKPNAAIRDATAALEINPDSAKGYKSRGIALAMLGKWEEAAKDLHVASKLDYDEDISSALKRVEPNAHKIEEHRRKYDRLRKEREEMKLERERQHRRAKAQAAYEKGKKKEQSSGRTSGGMPGGMPGGFPGAMPGSVPGNIDMSKILNDPELMAAFSDPEIMAALQDDGWRVLETNPAPFLSSRTISRYRPTPSPSLLTLPDALPVDFHCFLSSSWSQTSKVCSSVLIQALQGRFIGSPRPNCLPHRHYQAGRLWSLKMSQGTRWMHYLKQLSSANVPAALIEKGQNRVIDASLTLIRERAKLKGELLRSLGGIKASTSLLGVPLGHNSSFLQGPAFAPPRIREAIWCGSTNSTTEEGKELNDPRVLTDVGDVPIQEIRDCGVDDDRLMNIISDSVKLVMEEDPLRPLVLGGDHSISFPVVRAVSEKLGGPLDILHLDAHPDIYDAFEGNKYSHASSFARIMEGGYARRLLQVGIRSITREGREQGKRFGVEQYEMRTFSRDRQILENLKLGEGVKGVYISLDVDCLDPAFAPGVSHIEPGGLSFRDVLNILHNLQADVVAADVVEFNPQRDTVDGMTAMVAAKLSTVEVMASAVMNMTTAALDWVSVAFDAPLARAVVFGVHIDGHLVVEVLLVAVILFQLTRKSYKPPKKPLTEKEIDDLCEEWVPEPLHPSISEDMKAEPPTLESAAGPHTIIDGKEVVNFASANYLGLIGNEKIIDSCVSSLEKYGVGSCGPRGFYGTIDVHLDCEERIAKFMGTPDSILYSYGISTIFSVIPAFCKKGDIIVADEGVHWGVQNGLHLSRSTVVYFKHNDMKSLENTLEKLTRGNKQAEKMRRYIVVEAVYQNSGQIAPLDELVQLKEKYHFRVILDESHSFGVLGNSGRGLAEYYGVPVEKIDIITAGMGNALATDGGFCTGSVRVVDHQRLSSSGYVFSASLPPYLASAAISAVNYLEDNPSVLSSLRSNIALLWKGLSDVPGLTIASHPLSPIVFLKLKKSTGSSKGDLELLSNIADRMLKEDSVFIVSTKRSVLDKCRLPVGIRLFVSAGHSESDIHKVSGSLRRVAATTLAEHL</sequence>
<dbReference type="CDD" id="cd11593">
    <property type="entry name" value="Agmatinase-like_2"/>
    <property type="match status" value="1"/>
</dbReference>
<dbReference type="SUPFAM" id="SSF48452">
    <property type="entry name" value="TPR-like"/>
    <property type="match status" value="1"/>
</dbReference>
<evidence type="ECO:0000256" key="4">
    <source>
        <dbReference type="ARBA" id="ARBA00004760"/>
    </source>
</evidence>
<dbReference type="InterPro" id="IPR023696">
    <property type="entry name" value="Ureohydrolase_dom_sf"/>
</dbReference>
<dbReference type="InterPro" id="IPR011990">
    <property type="entry name" value="TPR-like_helical_dom_sf"/>
</dbReference>
<dbReference type="Gene3D" id="1.25.40.10">
    <property type="entry name" value="Tetratricopeptide repeat domain"/>
    <property type="match status" value="1"/>
</dbReference>
<evidence type="ECO:0000256" key="20">
    <source>
        <dbReference type="ARBA" id="ARBA00023211"/>
    </source>
</evidence>
<comment type="function">
    <text evidence="24">Serine palmitoyltransferase (SPT). The heterodimer formed with LCB2 constitutes the catalytic core.</text>
</comment>
<dbReference type="GO" id="GO:0033389">
    <property type="term" value="P:putrescine biosynthetic process from arginine, via agmatine"/>
    <property type="evidence" value="ECO:0007669"/>
    <property type="project" value="TreeGrafter"/>
</dbReference>
<keyword evidence="12" id="KW-0808">Transferase</keyword>
<evidence type="ECO:0000256" key="7">
    <source>
        <dbReference type="ARBA" id="ARBA00008392"/>
    </source>
</evidence>
<dbReference type="Proteomes" id="UP001055439">
    <property type="component" value="Chromosome 5"/>
</dbReference>
<evidence type="ECO:0000256" key="10">
    <source>
        <dbReference type="ARBA" id="ARBA00013220"/>
    </source>
</evidence>
<evidence type="ECO:0000256" key="17">
    <source>
        <dbReference type="ARBA" id="ARBA00022898"/>
    </source>
</evidence>
<feature type="domain" description="Hsp70-interacting protein N-terminal" evidence="32">
    <location>
        <begin position="4"/>
        <end position="45"/>
    </location>
</feature>
<dbReference type="InterPro" id="IPR015424">
    <property type="entry name" value="PyrdxlP-dep_Trfase"/>
</dbReference>
<gene>
    <name evidence="33" type="ORF">MUK42_00144</name>
</gene>
<feature type="compositionally biased region" description="Gly residues" evidence="30">
    <location>
        <begin position="288"/>
        <end position="301"/>
    </location>
</feature>
<dbReference type="Pfam" id="PF18253">
    <property type="entry name" value="HipN"/>
    <property type="match status" value="1"/>
</dbReference>
<keyword evidence="19" id="KW-0443">Lipid metabolism</keyword>
<dbReference type="EC" id="3.5.3.1" evidence="9"/>
<dbReference type="PANTHER" id="PTHR11358:SF26">
    <property type="entry name" value="GUANIDINO ACID HYDROLASE, MITOCHONDRIAL"/>
    <property type="match status" value="1"/>
</dbReference>
<dbReference type="GO" id="GO:0000118">
    <property type="term" value="C:histone deacetylase complex"/>
    <property type="evidence" value="ECO:0007669"/>
    <property type="project" value="UniProtKB-ARBA"/>
</dbReference>
<dbReference type="SUPFAM" id="SSF52768">
    <property type="entry name" value="Arginase/deacetylase"/>
    <property type="match status" value="1"/>
</dbReference>
<dbReference type="InterPro" id="IPR004839">
    <property type="entry name" value="Aminotransferase_I/II_large"/>
</dbReference>
<evidence type="ECO:0000259" key="31">
    <source>
        <dbReference type="Pfam" id="PF00155"/>
    </source>
</evidence>
<evidence type="ECO:0000256" key="13">
    <source>
        <dbReference type="ARBA" id="ARBA00022723"/>
    </source>
</evidence>
<evidence type="ECO:0000256" key="8">
    <source>
        <dbReference type="ARBA" id="ARBA00009227"/>
    </source>
</evidence>
<dbReference type="FunFam" id="6.10.250.3420:FF:000001">
    <property type="entry name" value="Hsc70-interacting protein-like protein"/>
    <property type="match status" value="1"/>
</dbReference>
<evidence type="ECO:0000256" key="12">
    <source>
        <dbReference type="ARBA" id="ARBA00022679"/>
    </source>
</evidence>
<comment type="subcellular location">
    <subcellularLocation>
        <location evidence="3">Endoplasmic reticulum membrane</location>
        <topology evidence="3">Single-pass membrane protein</topology>
    </subcellularLocation>
</comment>
<evidence type="ECO:0000256" key="28">
    <source>
        <dbReference type="ARBA" id="ARBA00078159"/>
    </source>
</evidence>
<dbReference type="InterPro" id="IPR006035">
    <property type="entry name" value="Ureohydrolase"/>
</dbReference>
<keyword evidence="21" id="KW-0012">Acyltransferase</keyword>
<dbReference type="PROSITE" id="PS50005">
    <property type="entry name" value="TPR"/>
    <property type="match status" value="1"/>
</dbReference>
<proteinExistence type="inferred from homology"/>
<dbReference type="SMART" id="SM00028">
    <property type="entry name" value="TPR"/>
    <property type="match status" value="3"/>
</dbReference>
<dbReference type="GO" id="GO:0004758">
    <property type="term" value="F:serine C-palmitoyltransferase activity"/>
    <property type="evidence" value="ECO:0007669"/>
    <property type="project" value="UniProtKB-EC"/>
</dbReference>
<dbReference type="GO" id="GO:0046983">
    <property type="term" value="F:protein dimerization activity"/>
    <property type="evidence" value="ECO:0007669"/>
    <property type="project" value="InterPro"/>
</dbReference>
<dbReference type="FunFam" id="1.25.40.10:FF:000112">
    <property type="entry name" value="FAM10 family protein"/>
    <property type="match status" value="1"/>
</dbReference>
<comment type="catalytic activity">
    <reaction evidence="22">
        <text>L-arginine + H2O = urea + L-ornithine</text>
        <dbReference type="Rhea" id="RHEA:20569"/>
        <dbReference type="ChEBI" id="CHEBI:15377"/>
        <dbReference type="ChEBI" id="CHEBI:16199"/>
        <dbReference type="ChEBI" id="CHEBI:32682"/>
        <dbReference type="ChEBI" id="CHEBI:46911"/>
        <dbReference type="EC" id="3.5.3.1"/>
    </reaction>
</comment>
<dbReference type="Gene3D" id="3.40.800.10">
    <property type="entry name" value="Ureohydrolase domain"/>
    <property type="match status" value="1"/>
</dbReference>
<comment type="similarity">
    <text evidence="7">Belongs to the class-II pyridoxal-phosphate-dependent aminotransferase family.</text>
</comment>
<keyword evidence="20" id="KW-0464">Manganese</keyword>
<dbReference type="GO" id="GO:0008783">
    <property type="term" value="F:agmatinase activity"/>
    <property type="evidence" value="ECO:0007669"/>
    <property type="project" value="TreeGrafter"/>
</dbReference>
<evidence type="ECO:0000256" key="21">
    <source>
        <dbReference type="ARBA" id="ARBA00023315"/>
    </source>
</evidence>
<dbReference type="GO" id="GO:0006665">
    <property type="term" value="P:sphingolipid metabolic process"/>
    <property type="evidence" value="ECO:0007669"/>
    <property type="project" value="UniProtKB-KW"/>
</dbReference>
<keyword evidence="18" id="KW-0746">Sphingolipid metabolism</keyword>
<dbReference type="InterPro" id="IPR020855">
    <property type="entry name" value="Ureohydrolase_Mn_BS"/>
</dbReference>
<evidence type="ECO:0000256" key="5">
    <source>
        <dbReference type="ARBA" id="ARBA00004991"/>
    </source>
</evidence>
<dbReference type="CDD" id="cd14438">
    <property type="entry name" value="Hip_N"/>
    <property type="match status" value="1"/>
</dbReference>
<dbReference type="AlphaFoldDB" id="A0A9E7FV27"/>
<feature type="domain" description="Aminotransferase class I/classII large" evidence="31">
    <location>
        <begin position="871"/>
        <end position="1228"/>
    </location>
</feature>
<keyword evidence="17" id="KW-0663">Pyridoxal phosphate</keyword>
<evidence type="ECO:0000256" key="23">
    <source>
        <dbReference type="ARBA" id="ARBA00048528"/>
    </source>
</evidence>
<keyword evidence="14" id="KW-0677">Repeat</keyword>
<evidence type="ECO:0000256" key="29">
    <source>
        <dbReference type="PROSITE-ProRule" id="PRU00339"/>
    </source>
</evidence>
<feature type="region of interest" description="Disordered" evidence="30">
    <location>
        <begin position="257"/>
        <end position="308"/>
    </location>
</feature>
<dbReference type="InterPro" id="IPR034649">
    <property type="entry name" value="Hip_N"/>
</dbReference>
<evidence type="ECO:0000256" key="2">
    <source>
        <dbReference type="ARBA" id="ARBA00001936"/>
    </source>
</evidence>
<evidence type="ECO:0000256" key="27">
    <source>
        <dbReference type="ARBA" id="ARBA00071872"/>
    </source>
</evidence>
<dbReference type="SUPFAM" id="SSF53383">
    <property type="entry name" value="PLP-dependent transferases"/>
    <property type="match status" value="1"/>
</dbReference>
<evidence type="ECO:0000256" key="1">
    <source>
        <dbReference type="ARBA" id="ARBA00001933"/>
    </source>
</evidence>
<dbReference type="PROSITE" id="PS01053">
    <property type="entry name" value="ARGINASE_1"/>
    <property type="match status" value="1"/>
</dbReference>
<dbReference type="FunFam" id="3.40.640.10:FF:000049">
    <property type="entry name" value="serine palmitoyltransferase 1 isoform X1"/>
    <property type="match status" value="1"/>
</dbReference>
<comment type="subunit">
    <text evidence="26">Heterodimer with LCB2. Component of the serine palmitoyltransferase (SPT) complex, composed of LCB1 and LCB2.</text>
</comment>
<evidence type="ECO:0000256" key="9">
    <source>
        <dbReference type="ARBA" id="ARBA00012168"/>
    </source>
</evidence>
<dbReference type="InterPro" id="IPR019734">
    <property type="entry name" value="TPR_rpt"/>
</dbReference>
<dbReference type="GO" id="GO:0046872">
    <property type="term" value="F:metal ion binding"/>
    <property type="evidence" value="ECO:0007669"/>
    <property type="project" value="UniProtKB-KW"/>
</dbReference>
<feature type="repeat" description="TPR" evidence="29">
    <location>
        <begin position="158"/>
        <end position="191"/>
    </location>
</feature>
<organism evidence="33 34">
    <name type="scientific">Musa troglodytarum</name>
    <name type="common">fe'i banana</name>
    <dbReference type="NCBI Taxonomy" id="320322"/>
    <lineage>
        <taxon>Eukaryota</taxon>
        <taxon>Viridiplantae</taxon>
        <taxon>Streptophyta</taxon>
        <taxon>Embryophyta</taxon>
        <taxon>Tracheophyta</taxon>
        <taxon>Spermatophyta</taxon>
        <taxon>Magnoliopsida</taxon>
        <taxon>Liliopsida</taxon>
        <taxon>Zingiberales</taxon>
        <taxon>Musaceae</taxon>
        <taxon>Musa</taxon>
    </lineage>
</organism>
<accession>A0A9E7FV27</accession>
<name>A0A9E7FV27_9LILI</name>
<comment type="cofactor">
    <cofactor evidence="1">
        <name>pyridoxal 5'-phosphate</name>
        <dbReference type="ChEBI" id="CHEBI:597326"/>
    </cofactor>
</comment>
<dbReference type="OrthoDB" id="288726at2759"/>
<comment type="pathway">
    <text evidence="6">Nitrogen metabolism; urea cycle; L-ornithine and urea from L-arginine: step 1/1.</text>
</comment>
<evidence type="ECO:0000256" key="11">
    <source>
        <dbReference type="ARBA" id="ARBA00022503"/>
    </source>
</evidence>
<evidence type="ECO:0000256" key="16">
    <source>
        <dbReference type="ARBA" id="ARBA00022803"/>
    </source>
</evidence>
<dbReference type="Gene3D" id="3.40.640.10">
    <property type="entry name" value="Type I PLP-dependent aspartate aminotransferase-like (Major domain)"/>
    <property type="match status" value="1"/>
</dbReference>
<dbReference type="EC" id="2.3.1.50" evidence="10"/>